<evidence type="ECO:0008006" key="3">
    <source>
        <dbReference type="Google" id="ProtNLM"/>
    </source>
</evidence>
<dbReference type="Proteomes" id="UP001168575">
    <property type="component" value="Unassembled WGS sequence"/>
</dbReference>
<dbReference type="InterPro" id="IPR011257">
    <property type="entry name" value="DNA_glycosylase"/>
</dbReference>
<organism evidence="1 2">
    <name type="scientific">Phoenicibacter congonensis</name>
    <dbReference type="NCBI Taxonomy" id="1944646"/>
    <lineage>
        <taxon>Bacteria</taxon>
        <taxon>Bacillati</taxon>
        <taxon>Actinomycetota</taxon>
        <taxon>Coriobacteriia</taxon>
        <taxon>Eggerthellales</taxon>
        <taxon>Eggerthellaceae</taxon>
        <taxon>Phoenicibacter</taxon>
    </lineage>
</organism>
<evidence type="ECO:0000313" key="1">
    <source>
        <dbReference type="EMBL" id="MDO4842096.1"/>
    </source>
</evidence>
<gene>
    <name evidence="1" type="ORF">Q3982_05410</name>
</gene>
<dbReference type="GO" id="GO:0003824">
    <property type="term" value="F:catalytic activity"/>
    <property type="evidence" value="ECO:0007669"/>
    <property type="project" value="InterPro"/>
</dbReference>
<reference evidence="1" key="1">
    <citation type="submission" date="2023-07" db="EMBL/GenBank/DDBJ databases">
        <title>Between Cages and Wild: Unraveling the Impact of Captivity on Animal Microbiomes and Antimicrobial Resistance.</title>
        <authorList>
            <person name="Schmartz G.P."/>
            <person name="Rehner J."/>
            <person name="Schuff M.J."/>
            <person name="Becker S.L."/>
            <person name="Kravczyk M."/>
            <person name="Gurevich A."/>
            <person name="Francke R."/>
            <person name="Mueller R."/>
            <person name="Keller V."/>
            <person name="Keller A."/>
        </authorList>
    </citation>
    <scope>NUCLEOTIDE SEQUENCE</scope>
    <source>
        <strain evidence="1">S12M_St_49</strain>
    </source>
</reference>
<evidence type="ECO:0000313" key="2">
    <source>
        <dbReference type="Proteomes" id="UP001168575"/>
    </source>
</evidence>
<keyword evidence="2" id="KW-1185">Reference proteome</keyword>
<protein>
    <recommendedName>
        <fullName evidence="3">8-oxoguanine DNA glycosylase</fullName>
    </recommendedName>
</protein>
<dbReference type="SUPFAM" id="SSF48150">
    <property type="entry name" value="DNA-glycosylase"/>
    <property type="match status" value="1"/>
</dbReference>
<feature type="non-terminal residue" evidence="1">
    <location>
        <position position="1"/>
    </location>
</feature>
<proteinExistence type="predicted"/>
<accession>A0AA43UAB3</accession>
<dbReference type="AlphaFoldDB" id="A0AA43UAB3"/>
<dbReference type="Gene3D" id="1.10.1670.10">
    <property type="entry name" value="Helix-hairpin-Helix base-excision DNA repair enzymes (C-terminal)"/>
    <property type="match status" value="1"/>
</dbReference>
<name>A0AA43UAB3_9ACTN</name>
<sequence>GVGTKVANCIMLFGFSRFASAPVDVWIQRVIDKKFAGKNPFPDFGDVAGIIQQYLFFYITQTK</sequence>
<comment type="caution">
    <text evidence="1">The sequence shown here is derived from an EMBL/GenBank/DDBJ whole genome shotgun (WGS) entry which is preliminary data.</text>
</comment>
<dbReference type="EMBL" id="JAUMVS010000092">
    <property type="protein sequence ID" value="MDO4842096.1"/>
    <property type="molecule type" value="Genomic_DNA"/>
</dbReference>
<dbReference type="GO" id="GO:0006281">
    <property type="term" value="P:DNA repair"/>
    <property type="evidence" value="ECO:0007669"/>
    <property type="project" value="InterPro"/>
</dbReference>
<dbReference type="InterPro" id="IPR023170">
    <property type="entry name" value="HhH_base_excis_C"/>
</dbReference>